<dbReference type="RefSeq" id="WP_379815277.1">
    <property type="nucleotide sequence ID" value="NZ_JBHUDZ010000012.1"/>
</dbReference>
<comment type="caution">
    <text evidence="8">The sequence shown here is derived from an EMBL/GenBank/DDBJ whole genome shotgun (WGS) entry which is preliminary data.</text>
</comment>
<keyword evidence="2 5" id="KW-0732">Signal</keyword>
<dbReference type="InterPro" id="IPR001611">
    <property type="entry name" value="Leu-rich_rpt"/>
</dbReference>
<name>A0ABW4HDC1_9FLAO</name>
<dbReference type="InterPro" id="IPR003305">
    <property type="entry name" value="CenC_carb-bd"/>
</dbReference>
<dbReference type="InterPro" id="IPR008979">
    <property type="entry name" value="Galactose-bd-like_sf"/>
</dbReference>
<evidence type="ECO:0000256" key="5">
    <source>
        <dbReference type="SAM" id="SignalP"/>
    </source>
</evidence>
<dbReference type="InterPro" id="IPR032675">
    <property type="entry name" value="LRR_dom_sf"/>
</dbReference>
<feature type="domain" description="CBM-cenC" evidence="6">
    <location>
        <begin position="21"/>
        <end position="139"/>
    </location>
</feature>
<organism evidence="8 9">
    <name type="scientific">Flavobacterium artemisiae</name>
    <dbReference type="NCBI Taxonomy" id="2126556"/>
    <lineage>
        <taxon>Bacteria</taxon>
        <taxon>Pseudomonadati</taxon>
        <taxon>Bacteroidota</taxon>
        <taxon>Flavobacteriia</taxon>
        <taxon>Flavobacteriales</taxon>
        <taxon>Flavobacteriaceae</taxon>
        <taxon>Flavobacterium</taxon>
    </lineage>
</organism>
<keyword evidence="3" id="KW-0677">Repeat</keyword>
<dbReference type="InterPro" id="IPR026444">
    <property type="entry name" value="Secre_tail"/>
</dbReference>
<evidence type="ECO:0000259" key="7">
    <source>
        <dbReference type="Pfam" id="PF18962"/>
    </source>
</evidence>
<gene>
    <name evidence="8" type="ORF">ACFSC2_11625</name>
</gene>
<dbReference type="PROSITE" id="PS51450">
    <property type="entry name" value="LRR"/>
    <property type="match status" value="1"/>
</dbReference>
<dbReference type="NCBIfam" id="TIGR04183">
    <property type="entry name" value="Por_Secre_tail"/>
    <property type="match status" value="1"/>
</dbReference>
<dbReference type="SUPFAM" id="SSF49785">
    <property type="entry name" value="Galactose-binding domain-like"/>
    <property type="match status" value="1"/>
</dbReference>
<reference evidence="9" key="1">
    <citation type="journal article" date="2019" name="Int. J. Syst. Evol. Microbiol.">
        <title>The Global Catalogue of Microorganisms (GCM) 10K type strain sequencing project: providing services to taxonomists for standard genome sequencing and annotation.</title>
        <authorList>
            <consortium name="The Broad Institute Genomics Platform"/>
            <consortium name="The Broad Institute Genome Sequencing Center for Infectious Disease"/>
            <person name="Wu L."/>
            <person name="Ma J."/>
        </authorList>
    </citation>
    <scope>NUCLEOTIDE SEQUENCE [LARGE SCALE GENOMIC DNA]</scope>
    <source>
        <strain evidence="9">CCUG 70865</strain>
    </source>
</reference>
<dbReference type="SUPFAM" id="SSF52058">
    <property type="entry name" value="L domain-like"/>
    <property type="match status" value="2"/>
</dbReference>
<keyword evidence="9" id="KW-1185">Reference proteome</keyword>
<evidence type="ECO:0000313" key="8">
    <source>
        <dbReference type="EMBL" id="MFD1603386.1"/>
    </source>
</evidence>
<dbReference type="Pfam" id="PF02018">
    <property type="entry name" value="CBM_4_9"/>
    <property type="match status" value="1"/>
</dbReference>
<evidence type="ECO:0000256" key="3">
    <source>
        <dbReference type="ARBA" id="ARBA00022737"/>
    </source>
</evidence>
<evidence type="ECO:0000256" key="4">
    <source>
        <dbReference type="ARBA" id="ARBA00022801"/>
    </source>
</evidence>
<proteinExistence type="predicted"/>
<keyword evidence="4" id="KW-0378">Hydrolase</keyword>
<dbReference type="Gene3D" id="2.60.120.260">
    <property type="entry name" value="Galactose-binding domain-like"/>
    <property type="match status" value="1"/>
</dbReference>
<evidence type="ECO:0000256" key="1">
    <source>
        <dbReference type="ARBA" id="ARBA00022614"/>
    </source>
</evidence>
<dbReference type="PANTHER" id="PTHR47566">
    <property type="match status" value="1"/>
</dbReference>
<keyword evidence="1" id="KW-0433">Leucine-rich repeat</keyword>
<dbReference type="PANTHER" id="PTHR47566:SF1">
    <property type="entry name" value="PROTEIN NUD1"/>
    <property type="match status" value="1"/>
</dbReference>
<feature type="chain" id="PRO_5045104151" evidence="5">
    <location>
        <begin position="24"/>
        <end position="938"/>
    </location>
</feature>
<dbReference type="Pfam" id="PF18962">
    <property type="entry name" value="Por_Secre_tail"/>
    <property type="match status" value="1"/>
</dbReference>
<feature type="domain" description="Secretion system C-terminal sorting" evidence="7">
    <location>
        <begin position="867"/>
        <end position="937"/>
    </location>
</feature>
<protein>
    <submittedName>
        <fullName evidence="8">T9SS type A sorting domain-containing protein</fullName>
    </submittedName>
</protein>
<dbReference type="InterPro" id="IPR052574">
    <property type="entry name" value="CDIRP"/>
</dbReference>
<dbReference type="EMBL" id="JBHUDZ010000012">
    <property type="protein sequence ID" value="MFD1603386.1"/>
    <property type="molecule type" value="Genomic_DNA"/>
</dbReference>
<evidence type="ECO:0000313" key="9">
    <source>
        <dbReference type="Proteomes" id="UP001597138"/>
    </source>
</evidence>
<accession>A0ABW4HDC1</accession>
<evidence type="ECO:0000259" key="6">
    <source>
        <dbReference type="Pfam" id="PF02018"/>
    </source>
</evidence>
<evidence type="ECO:0000256" key="2">
    <source>
        <dbReference type="ARBA" id="ARBA00022729"/>
    </source>
</evidence>
<dbReference type="Proteomes" id="UP001597138">
    <property type="component" value="Unassembled WGS sequence"/>
</dbReference>
<dbReference type="Gene3D" id="3.80.10.10">
    <property type="entry name" value="Ribonuclease Inhibitor"/>
    <property type="match status" value="3"/>
</dbReference>
<feature type="signal peptide" evidence="5">
    <location>
        <begin position="1"/>
        <end position="23"/>
    </location>
</feature>
<sequence length="938" mass="103830">MKTKLLLLLLLANFSIYSQINYALNEDFENWNNNDLVNWTTLNSVSSSTDASTGNYSAKLSLTNSSLRPQIATKVSLKAGVIYTIKFKYKYLNNNYSGLHPISLKISQTGSSTTLSSNTFATNNLWTEKETIFIPDTNISYDLSFSTFSFDDESFDVLIDDVKVISEVPLQYTSIPDINFEKKLIALGIDSGAVDGKVLTSNIESIKTIDLYFSNIIDLTGIEDFKALESLSCMSNKISAIDLSKNTALTYLNIAYNNLSTLDLSSNLSLENLSVSNNNLTFIDVSQNINLRYFSCATNQLTSIDVKNNKLLNMLWCQFNLLTNLDLSKNSALESFLCSNNKFLTTVNLKNGNNGHIYASPNSVNFTENPLLKCIIVDNALYANEKWSLFKDLTASYSTADCSLLTAIPDPTFEDKLIALQIDKDGKNGSVLNSSIENITSLNVSSASIKDLTGIEGFTNLNSLNCSGNLLTSLNLKKNIALTFIDCSNNILIENLSIKNGYNENLSLTSNFTSNPNLKCIEVDNASYSNSNWNSLKDETASYNEDCDLYTLIPDSNFEDKLIALEIDKDGKNGKIANSSIKKVTSLDLSNSNINNLAGIEAFTALTYLDCNYNNLQSIDVSKNTLLTKLALHDNKLTSLDISANKELFNLMFSQNQISTIDLSQNKKLHYLTADRNNLTSIDFSANSELESIYCGSNNLTTLNVSNLPNLLDINCTFTSISKLDVSSNPKLVNLYFNNCLLTELDLSNNPLLKRINVSNNLLTSLDLSHNHFLELIFIEFNPITTLNIKNGNNENFILPTTNKTSKTTAAFDACSFLSNKNLSCIQVDNVEFSNLNWSQIKDATATYSSTCKSLTIEESIFNKVVIHPNPTKDELNIQNVSLEKANVYNVLGQLVKSFNLNSNNTDNTINLSGLPKGVYYIYLINGDTASAKKVIVE</sequence>